<dbReference type="InterPro" id="IPR036397">
    <property type="entry name" value="RNaseH_sf"/>
</dbReference>
<dbReference type="AlphaFoldDB" id="A0A0D7B2H3"/>
<dbReference type="PANTHER" id="PTHR43040">
    <property type="entry name" value="RIBONUCLEASE D"/>
    <property type="match status" value="1"/>
</dbReference>
<evidence type="ECO:0000313" key="3">
    <source>
        <dbReference type="Proteomes" id="UP000054007"/>
    </source>
</evidence>
<dbReference type="STRING" id="1314674.A0A0D7B2H3"/>
<dbReference type="OrthoDB" id="26838at2759"/>
<name>A0A0D7B2H3_9AGAR</name>
<evidence type="ECO:0000313" key="2">
    <source>
        <dbReference type="EMBL" id="KIY64369.1"/>
    </source>
</evidence>
<dbReference type="SMART" id="SM00474">
    <property type="entry name" value="35EXOc"/>
    <property type="match status" value="1"/>
</dbReference>
<accession>A0A0D7B2H3</accession>
<organism evidence="2 3">
    <name type="scientific">Cylindrobasidium torrendii FP15055 ss-10</name>
    <dbReference type="NCBI Taxonomy" id="1314674"/>
    <lineage>
        <taxon>Eukaryota</taxon>
        <taxon>Fungi</taxon>
        <taxon>Dikarya</taxon>
        <taxon>Basidiomycota</taxon>
        <taxon>Agaricomycotina</taxon>
        <taxon>Agaricomycetes</taxon>
        <taxon>Agaricomycetidae</taxon>
        <taxon>Agaricales</taxon>
        <taxon>Marasmiineae</taxon>
        <taxon>Physalacriaceae</taxon>
        <taxon>Cylindrobasidium</taxon>
    </lineage>
</organism>
<dbReference type="Pfam" id="PF01612">
    <property type="entry name" value="DNA_pol_A_exo1"/>
    <property type="match status" value="1"/>
</dbReference>
<protein>
    <recommendedName>
        <fullName evidence="1">3'-5' exonuclease domain-containing protein</fullName>
    </recommendedName>
</protein>
<keyword evidence="3" id="KW-1185">Reference proteome</keyword>
<gene>
    <name evidence="2" type="ORF">CYLTODRAFT_468746</name>
</gene>
<evidence type="ECO:0000259" key="1">
    <source>
        <dbReference type="SMART" id="SM00474"/>
    </source>
</evidence>
<dbReference type="EMBL" id="KN880639">
    <property type="protein sequence ID" value="KIY64369.1"/>
    <property type="molecule type" value="Genomic_DNA"/>
</dbReference>
<dbReference type="GO" id="GO:0003676">
    <property type="term" value="F:nucleic acid binding"/>
    <property type="evidence" value="ECO:0007669"/>
    <property type="project" value="InterPro"/>
</dbReference>
<dbReference type="InterPro" id="IPR012337">
    <property type="entry name" value="RNaseH-like_sf"/>
</dbReference>
<proteinExistence type="predicted"/>
<dbReference type="Gene3D" id="3.30.420.10">
    <property type="entry name" value="Ribonuclease H-like superfamily/Ribonuclease H"/>
    <property type="match status" value="1"/>
</dbReference>
<feature type="non-terminal residue" evidence="2">
    <location>
        <position position="1"/>
    </location>
</feature>
<dbReference type="Proteomes" id="UP000054007">
    <property type="component" value="Unassembled WGS sequence"/>
</dbReference>
<sequence>MASLDTILVDSLEEVVQAVDALSASTSIAVDLEGINLGRQGRACIMQLFSEGSGTIYLVDLTVLGHVAFDTPNEAGESLRSILEGEGIRKVFWDVRNDSDALHYHYQVDLRNCFDLQVLEVFGRRSRGETSRCVNGLAKSMSLYGIASWQWTSVKDAGAKLFAPEQGGRYEVFEERPLDSRLVQYCAQDVGLMFKLEAAIRRKCYGILDTSISRETEARVRASKAFHYNGKGRHMALATFSSWN</sequence>
<reference evidence="2 3" key="1">
    <citation type="journal article" date="2015" name="Fungal Genet. Biol.">
        <title>Evolution of novel wood decay mechanisms in Agaricales revealed by the genome sequences of Fistulina hepatica and Cylindrobasidium torrendii.</title>
        <authorList>
            <person name="Floudas D."/>
            <person name="Held B.W."/>
            <person name="Riley R."/>
            <person name="Nagy L.G."/>
            <person name="Koehler G."/>
            <person name="Ransdell A.S."/>
            <person name="Younus H."/>
            <person name="Chow J."/>
            <person name="Chiniquy J."/>
            <person name="Lipzen A."/>
            <person name="Tritt A."/>
            <person name="Sun H."/>
            <person name="Haridas S."/>
            <person name="LaButti K."/>
            <person name="Ohm R.A."/>
            <person name="Kues U."/>
            <person name="Blanchette R.A."/>
            <person name="Grigoriev I.V."/>
            <person name="Minto R.E."/>
            <person name="Hibbett D.S."/>
        </authorList>
    </citation>
    <scope>NUCLEOTIDE SEQUENCE [LARGE SCALE GENOMIC DNA]</scope>
    <source>
        <strain evidence="2 3">FP15055 ss-10</strain>
    </source>
</reference>
<dbReference type="InterPro" id="IPR002562">
    <property type="entry name" value="3'-5'_exonuclease_dom"/>
</dbReference>
<feature type="domain" description="3'-5' exonuclease" evidence="1">
    <location>
        <begin position="6"/>
        <end position="205"/>
    </location>
</feature>
<dbReference type="GO" id="GO:0006139">
    <property type="term" value="P:nucleobase-containing compound metabolic process"/>
    <property type="evidence" value="ECO:0007669"/>
    <property type="project" value="InterPro"/>
</dbReference>
<dbReference type="SUPFAM" id="SSF53098">
    <property type="entry name" value="Ribonuclease H-like"/>
    <property type="match status" value="1"/>
</dbReference>
<dbReference type="PANTHER" id="PTHR43040:SF1">
    <property type="entry name" value="RIBONUCLEASE D"/>
    <property type="match status" value="1"/>
</dbReference>
<dbReference type="GO" id="GO:0008408">
    <property type="term" value="F:3'-5' exonuclease activity"/>
    <property type="evidence" value="ECO:0007669"/>
    <property type="project" value="InterPro"/>
</dbReference>